<dbReference type="InterPro" id="IPR011990">
    <property type="entry name" value="TPR-like_helical_dom_sf"/>
</dbReference>
<dbReference type="EMBL" id="JAIXNE010000001">
    <property type="protein sequence ID" value="MCA6073673.1"/>
    <property type="molecule type" value="Genomic_DNA"/>
</dbReference>
<accession>A0A9X1HMR0</accession>
<name>A0A9X1HMR0_9BACT</name>
<feature type="chain" id="PRO_5040952795" evidence="1">
    <location>
        <begin position="18"/>
        <end position="474"/>
    </location>
</feature>
<keyword evidence="3" id="KW-1185">Reference proteome</keyword>
<feature type="signal peptide" evidence="1">
    <location>
        <begin position="1"/>
        <end position="17"/>
    </location>
</feature>
<keyword evidence="1" id="KW-0732">Signal</keyword>
<dbReference type="RefSeq" id="WP_225696784.1">
    <property type="nucleotide sequence ID" value="NZ_JAIXNE010000001.1"/>
</dbReference>
<organism evidence="2 3">
    <name type="scientific">Fulvivirga sedimenti</name>
    <dbReference type="NCBI Taxonomy" id="2879465"/>
    <lineage>
        <taxon>Bacteria</taxon>
        <taxon>Pseudomonadati</taxon>
        <taxon>Bacteroidota</taxon>
        <taxon>Cytophagia</taxon>
        <taxon>Cytophagales</taxon>
        <taxon>Fulvivirgaceae</taxon>
        <taxon>Fulvivirga</taxon>
    </lineage>
</organism>
<dbReference type="Proteomes" id="UP001139409">
    <property type="component" value="Unassembled WGS sequence"/>
</dbReference>
<dbReference type="PROSITE" id="PS51257">
    <property type="entry name" value="PROKAR_LIPOPROTEIN"/>
    <property type="match status" value="1"/>
</dbReference>
<protein>
    <submittedName>
        <fullName evidence="2">SusD/RagB family nutrient-binding outer membrane lipoprotein</fullName>
    </submittedName>
</protein>
<evidence type="ECO:0000256" key="1">
    <source>
        <dbReference type="SAM" id="SignalP"/>
    </source>
</evidence>
<comment type="caution">
    <text evidence="2">The sequence shown here is derived from an EMBL/GenBank/DDBJ whole genome shotgun (WGS) entry which is preliminary data.</text>
</comment>
<evidence type="ECO:0000313" key="3">
    <source>
        <dbReference type="Proteomes" id="UP001139409"/>
    </source>
</evidence>
<dbReference type="Pfam" id="PF12771">
    <property type="entry name" value="SusD-like_2"/>
    <property type="match status" value="1"/>
</dbReference>
<dbReference type="SUPFAM" id="SSF48452">
    <property type="entry name" value="TPR-like"/>
    <property type="match status" value="1"/>
</dbReference>
<proteinExistence type="predicted"/>
<gene>
    <name evidence="2" type="ORF">LDX50_02285</name>
</gene>
<reference evidence="2" key="1">
    <citation type="submission" date="2021-09" db="EMBL/GenBank/DDBJ databases">
        <title>Fulvivirga sp. isolated from coastal sediment.</title>
        <authorList>
            <person name="Yu H."/>
        </authorList>
    </citation>
    <scope>NUCLEOTIDE SEQUENCE</scope>
    <source>
        <strain evidence="2">1062</strain>
    </source>
</reference>
<sequence length="474" mass="51436">MKSKYIILLFSVLTLTACNDWLDINNDPNNPVEVTPDRILPATQVNTAFILGKDLNLQTLAIVQHLAGTNNQLLSYDTYFFNGTEADNVWLGIYAGALQDLKKIEDISAENGDVFFGAIAKIQGAFLFGLTTDLYGDIPFSQSLQDIDIVAPEFDSQENIYGGVISMLESAVTDLGSSDLGVNPGASDLVYGGSVDQWLRLAKSLQLKFWIQQRKINASGAAAAINALIAEGELLEGNGDNFSVPFGTTNGNQHPLYDFAFNRRPGDIAISQRFIDSLKATSDPRLDVYFKDQGQGDYLGYDNGGTAAPPLLAQRAVLGTFPVGDNGEASQRLYTYYTQQFYLAEAAITLGTNGDARAYFEDAMAAALGEAGVSDGEAAAYISTRLAAYDAAGSDEERLSIVMRDKWVSNLANGVEAFNDWRRTGYPQLIPSTTPGTPDGSIPVRLLYSSNELSSNPNLENQSQLIDPVWWDVD</sequence>
<dbReference type="AlphaFoldDB" id="A0A9X1HMR0"/>
<dbReference type="Gene3D" id="1.25.40.390">
    <property type="match status" value="1"/>
</dbReference>
<dbReference type="InterPro" id="IPR041662">
    <property type="entry name" value="SusD-like_2"/>
</dbReference>
<keyword evidence="2" id="KW-0449">Lipoprotein</keyword>
<evidence type="ECO:0000313" key="2">
    <source>
        <dbReference type="EMBL" id="MCA6073673.1"/>
    </source>
</evidence>